<dbReference type="EMBL" id="SPHZ02000012">
    <property type="protein sequence ID" value="KAF0888112.1"/>
    <property type="molecule type" value="Genomic_DNA"/>
</dbReference>
<accession>A0A6G1BJT5</accession>
<protein>
    <recommendedName>
        <fullName evidence="1">protein-serine/threonine phosphatase</fullName>
        <ecNumber evidence="1">3.1.3.16</ecNumber>
    </recommendedName>
</protein>
<dbReference type="Gene3D" id="3.60.40.10">
    <property type="entry name" value="PPM-type phosphatase domain"/>
    <property type="match status" value="1"/>
</dbReference>
<evidence type="ECO:0000256" key="2">
    <source>
        <dbReference type="SAM" id="MobiDB-lite"/>
    </source>
</evidence>
<evidence type="ECO:0000313" key="4">
    <source>
        <dbReference type="Proteomes" id="UP000479710"/>
    </source>
</evidence>
<feature type="region of interest" description="Disordered" evidence="2">
    <location>
        <begin position="43"/>
        <end position="70"/>
    </location>
</feature>
<comment type="caution">
    <text evidence="3">The sequence shown here is derived from an EMBL/GenBank/DDBJ whole genome shotgun (WGS) entry which is preliminary data.</text>
</comment>
<reference evidence="3 4" key="1">
    <citation type="submission" date="2019-11" db="EMBL/GenBank/DDBJ databases">
        <title>Whole genome sequence of Oryza granulata.</title>
        <authorList>
            <person name="Li W."/>
        </authorList>
    </citation>
    <scope>NUCLEOTIDE SEQUENCE [LARGE SCALE GENOMIC DNA]</scope>
    <source>
        <strain evidence="4">cv. Menghai</strain>
        <tissue evidence="3">Leaf</tissue>
    </source>
</reference>
<keyword evidence="4" id="KW-1185">Reference proteome</keyword>
<dbReference type="GO" id="GO:0004722">
    <property type="term" value="F:protein serine/threonine phosphatase activity"/>
    <property type="evidence" value="ECO:0007669"/>
    <property type="project" value="UniProtKB-EC"/>
</dbReference>
<dbReference type="AlphaFoldDB" id="A0A6G1BJT5"/>
<dbReference type="InterPro" id="IPR036457">
    <property type="entry name" value="PPM-type-like_dom_sf"/>
</dbReference>
<gene>
    <name evidence="3" type="ORF">E2562_010815</name>
</gene>
<evidence type="ECO:0000256" key="1">
    <source>
        <dbReference type="ARBA" id="ARBA00013081"/>
    </source>
</evidence>
<dbReference type="SUPFAM" id="SSF81606">
    <property type="entry name" value="PP2C-like"/>
    <property type="match status" value="1"/>
</dbReference>
<evidence type="ECO:0000313" key="3">
    <source>
        <dbReference type="EMBL" id="KAF0888112.1"/>
    </source>
</evidence>
<organism evidence="3 4">
    <name type="scientific">Oryza meyeriana var. granulata</name>
    <dbReference type="NCBI Taxonomy" id="110450"/>
    <lineage>
        <taxon>Eukaryota</taxon>
        <taxon>Viridiplantae</taxon>
        <taxon>Streptophyta</taxon>
        <taxon>Embryophyta</taxon>
        <taxon>Tracheophyta</taxon>
        <taxon>Spermatophyta</taxon>
        <taxon>Magnoliopsida</taxon>
        <taxon>Liliopsida</taxon>
        <taxon>Poales</taxon>
        <taxon>Poaceae</taxon>
        <taxon>BOP clade</taxon>
        <taxon>Oryzoideae</taxon>
        <taxon>Oryzeae</taxon>
        <taxon>Oryzinae</taxon>
        <taxon>Oryza</taxon>
        <taxon>Oryza meyeriana</taxon>
    </lineage>
</organism>
<dbReference type="EC" id="3.1.3.16" evidence="1"/>
<sequence>MAEICCEVVAESSEGKGQECDIRSHAARRRRMENRWLRVVAERGAEEETSRKRRMLEGDGGEVSTDEEDREVERARYGFMSVCGRRMDIEDTVSAHLGFLPGHHFFGVFDGARLLS</sequence>
<proteinExistence type="predicted"/>
<name>A0A6G1BJT5_9ORYZ</name>
<dbReference type="Proteomes" id="UP000479710">
    <property type="component" value="Unassembled WGS sequence"/>
</dbReference>